<dbReference type="Pfam" id="PF00874">
    <property type="entry name" value="PRD"/>
    <property type="match status" value="2"/>
</dbReference>
<dbReference type="Gene3D" id="1.10.1790.10">
    <property type="entry name" value="PRD domain"/>
    <property type="match status" value="1"/>
</dbReference>
<protein>
    <submittedName>
        <fullName evidence="3">PtsGHI operon antiterminator</fullName>
    </submittedName>
</protein>
<proteinExistence type="predicted"/>
<dbReference type="InterPro" id="IPR036634">
    <property type="entry name" value="PRD_sf"/>
</dbReference>
<dbReference type="InterPro" id="IPR004341">
    <property type="entry name" value="CAT_RNA-bd_dom"/>
</dbReference>
<dbReference type="Gene3D" id="1.20.58.1950">
    <property type="match status" value="1"/>
</dbReference>
<dbReference type="PANTHER" id="PTHR30185:SF16">
    <property type="entry name" value="PROTEIN GLCT"/>
    <property type="match status" value="1"/>
</dbReference>
<dbReference type="AlphaFoldDB" id="A0A8D5UH74"/>
<feature type="domain" description="PRD" evidence="2">
    <location>
        <begin position="69"/>
        <end position="174"/>
    </location>
</feature>
<dbReference type="SMART" id="SM01061">
    <property type="entry name" value="CAT_RBD"/>
    <property type="match status" value="1"/>
</dbReference>
<evidence type="ECO:0000259" key="2">
    <source>
        <dbReference type="PROSITE" id="PS51372"/>
    </source>
</evidence>
<dbReference type="InterPro" id="IPR011608">
    <property type="entry name" value="PRD"/>
</dbReference>
<evidence type="ECO:0000313" key="3">
    <source>
        <dbReference type="EMBL" id="BCU82118.1"/>
    </source>
</evidence>
<dbReference type="Proteomes" id="UP000677436">
    <property type="component" value="Chromosome"/>
</dbReference>
<dbReference type="NCBIfam" id="NF047357">
    <property type="entry name" value="antiterm_GlcT"/>
    <property type="match status" value="1"/>
</dbReference>
<reference evidence="3" key="1">
    <citation type="journal article" date="2013" name="Int. J. Syst. Evol. Microbiol.">
        <title>Polycladomyces abyssicola gen. nov., sp. nov., a thermophilic filamentous bacterium isolated from hemipelagic sediment.</title>
        <authorList>
            <person name="Tsubouchi T."/>
            <person name="Shimane Y."/>
            <person name="Mori K."/>
            <person name="Usui K."/>
            <person name="Hiraki T."/>
            <person name="Tame A."/>
            <person name="Uematsu K."/>
            <person name="Maruyama T."/>
            <person name="Hatada Y."/>
        </authorList>
    </citation>
    <scope>NUCLEOTIDE SEQUENCE</scope>
    <source>
        <strain evidence="3">JIR-001</strain>
    </source>
</reference>
<dbReference type="Gene3D" id="2.30.24.10">
    <property type="entry name" value="CAT RNA-binding domain"/>
    <property type="match status" value="1"/>
</dbReference>
<dbReference type="PROSITE" id="PS51372">
    <property type="entry name" value="PRD_2"/>
    <property type="match status" value="2"/>
</dbReference>
<dbReference type="PANTHER" id="PTHR30185">
    <property type="entry name" value="CRYPTIC BETA-GLUCOSIDE BGL OPERON ANTITERMINATOR"/>
    <property type="match status" value="1"/>
</dbReference>
<dbReference type="InterPro" id="IPR050661">
    <property type="entry name" value="BglG_antiterminators"/>
</dbReference>
<feature type="domain" description="PRD" evidence="2">
    <location>
        <begin position="175"/>
        <end position="280"/>
    </location>
</feature>
<keyword evidence="1" id="KW-0677">Repeat</keyword>
<evidence type="ECO:0000256" key="1">
    <source>
        <dbReference type="ARBA" id="ARBA00022737"/>
    </source>
</evidence>
<evidence type="ECO:0000313" key="4">
    <source>
        <dbReference type="Proteomes" id="UP000677436"/>
    </source>
</evidence>
<keyword evidence="4" id="KW-1185">Reference proteome</keyword>
<dbReference type="EMBL" id="AP024601">
    <property type="protein sequence ID" value="BCU82118.1"/>
    <property type="molecule type" value="Genomic_DNA"/>
</dbReference>
<dbReference type="SUPFAM" id="SSF50151">
    <property type="entry name" value="SacY-like RNA-binding domain"/>
    <property type="match status" value="1"/>
</dbReference>
<dbReference type="SUPFAM" id="SSF63520">
    <property type="entry name" value="PTS-regulatory domain, PRD"/>
    <property type="match status" value="2"/>
</dbReference>
<dbReference type="Pfam" id="PF03123">
    <property type="entry name" value="CAT_RBD"/>
    <property type="match status" value="1"/>
</dbReference>
<accession>A0A8D5UH74</accession>
<dbReference type="GO" id="GO:0003723">
    <property type="term" value="F:RNA binding"/>
    <property type="evidence" value="ECO:0007669"/>
    <property type="project" value="InterPro"/>
</dbReference>
<dbReference type="KEGG" id="pabs:JIR001_19010"/>
<reference evidence="3" key="2">
    <citation type="journal article" date="2021" name="Microbiol. Resour. Announc.">
        <title>Complete Genome Sequence of Polycladomyces abyssicola JIR-001T, Isolated from Hemipelagic Sediment in Deep Seawater.</title>
        <authorList>
            <person name="Tsubouchi T."/>
            <person name="Kaneko Y."/>
        </authorList>
    </citation>
    <scope>NUCLEOTIDE SEQUENCE</scope>
    <source>
        <strain evidence="3">JIR-001</strain>
    </source>
</reference>
<dbReference type="GO" id="GO:0006355">
    <property type="term" value="P:regulation of DNA-templated transcription"/>
    <property type="evidence" value="ECO:0007669"/>
    <property type="project" value="InterPro"/>
</dbReference>
<dbReference type="InterPro" id="IPR036650">
    <property type="entry name" value="CAT_RNA-bd_dom_sf"/>
</dbReference>
<name>A0A8D5UH74_9BACL</name>
<sequence>MKDAFIIKKTLNNNVVIATHPSYDEVVLIGKGIGFRKNPGDVIEREAVEKCFTLIDKKEQEQYKELVSQVDERLIELMNDAVRLIQKRFQTPLSEHIHVALTDHVGFALKRLEQGLEFNNPFLIETQALYEKEFEVAEEIVDMISNRLGVELPASETGFIALHIHSAVTRRHLAEIRQHSRLIMKLISIVESSLNIRIDRKSLDYLRMITHLRYAIERTMRGEDVSIPEGFEELLQTQYPVCYNLAWKLAKVMERTLNRPVHPAEISYLTLHLQRLTHKN</sequence>
<dbReference type="Gene3D" id="1.20.890.100">
    <property type="match status" value="1"/>
</dbReference>
<gene>
    <name evidence="3" type="primary">glcT</name>
    <name evidence="3" type="ORF">JIR001_19010</name>
</gene>
<dbReference type="RefSeq" id="WP_212772498.1">
    <property type="nucleotide sequence ID" value="NZ_AP024601.1"/>
</dbReference>
<organism evidence="3 4">
    <name type="scientific">Polycladomyces abyssicola</name>
    <dbReference type="NCBI Taxonomy" id="1125966"/>
    <lineage>
        <taxon>Bacteria</taxon>
        <taxon>Bacillati</taxon>
        <taxon>Bacillota</taxon>
        <taxon>Bacilli</taxon>
        <taxon>Bacillales</taxon>
        <taxon>Thermoactinomycetaceae</taxon>
        <taxon>Polycladomyces</taxon>
    </lineage>
</organism>